<proteinExistence type="predicted"/>
<feature type="region of interest" description="Disordered" evidence="1">
    <location>
        <begin position="79"/>
        <end position="115"/>
    </location>
</feature>
<organism evidence="2 3">
    <name type="scientific">Anthostomella pinea</name>
    <dbReference type="NCBI Taxonomy" id="933095"/>
    <lineage>
        <taxon>Eukaryota</taxon>
        <taxon>Fungi</taxon>
        <taxon>Dikarya</taxon>
        <taxon>Ascomycota</taxon>
        <taxon>Pezizomycotina</taxon>
        <taxon>Sordariomycetes</taxon>
        <taxon>Xylariomycetidae</taxon>
        <taxon>Xylariales</taxon>
        <taxon>Xylariaceae</taxon>
        <taxon>Anthostomella</taxon>
    </lineage>
</organism>
<dbReference type="EMBL" id="CAUWAG010000006">
    <property type="protein sequence ID" value="CAJ2504484.1"/>
    <property type="molecule type" value="Genomic_DNA"/>
</dbReference>
<sequence length="162" mass="18937">MSGYDESTAFDNVGLFVFDLEADFKDPRDSTNSKLADLIQYAEDAFEIKCNYEPIARNTDWMKKADIKFIDRLRQFHEVQSAKDQSTKDQPTEDQPIEKQPTEDQPTKNKPIPFSTYGKEALEKWVEDAHRYNLEAYSIKGGMDYETFDEQVVKTIKRLFKE</sequence>
<dbReference type="AlphaFoldDB" id="A0AAI8YH20"/>
<evidence type="ECO:0000313" key="2">
    <source>
        <dbReference type="EMBL" id="CAJ2504484.1"/>
    </source>
</evidence>
<accession>A0AAI8YH20</accession>
<protein>
    <submittedName>
        <fullName evidence="2">Uu.00g118780.m01.CDS01</fullName>
    </submittedName>
</protein>
<feature type="compositionally biased region" description="Basic and acidic residues" evidence="1">
    <location>
        <begin position="79"/>
        <end position="107"/>
    </location>
</feature>
<gene>
    <name evidence="2" type="ORF">KHLLAP_LOCUS4952</name>
</gene>
<evidence type="ECO:0000256" key="1">
    <source>
        <dbReference type="SAM" id="MobiDB-lite"/>
    </source>
</evidence>
<name>A0AAI8YH20_9PEZI</name>
<comment type="caution">
    <text evidence="2">The sequence shown here is derived from an EMBL/GenBank/DDBJ whole genome shotgun (WGS) entry which is preliminary data.</text>
</comment>
<dbReference type="Proteomes" id="UP001295740">
    <property type="component" value="Unassembled WGS sequence"/>
</dbReference>
<evidence type="ECO:0000313" key="3">
    <source>
        <dbReference type="Proteomes" id="UP001295740"/>
    </source>
</evidence>
<reference evidence="2" key="1">
    <citation type="submission" date="2023-10" db="EMBL/GenBank/DDBJ databases">
        <authorList>
            <person name="Hackl T."/>
        </authorList>
    </citation>
    <scope>NUCLEOTIDE SEQUENCE</scope>
</reference>
<keyword evidence="3" id="KW-1185">Reference proteome</keyword>